<evidence type="ECO:0000256" key="9">
    <source>
        <dbReference type="ARBA" id="ARBA00048793"/>
    </source>
</evidence>
<dbReference type="EC" id="1.1.1.169" evidence="3 10"/>
<dbReference type="InterPro" id="IPR008927">
    <property type="entry name" value="6-PGluconate_DH-like_C_sf"/>
</dbReference>
<dbReference type="NCBIfam" id="NF006083">
    <property type="entry name" value="PRK08229.1"/>
    <property type="match status" value="1"/>
</dbReference>
<evidence type="ECO:0000256" key="6">
    <source>
        <dbReference type="ARBA" id="ARBA00022857"/>
    </source>
</evidence>
<keyword evidence="11" id="KW-1133">Transmembrane helix</keyword>
<proteinExistence type="inferred from homology"/>
<evidence type="ECO:0000313" key="14">
    <source>
        <dbReference type="EMBL" id="NEK22334.1"/>
    </source>
</evidence>
<evidence type="ECO:0000256" key="5">
    <source>
        <dbReference type="ARBA" id="ARBA00022655"/>
    </source>
</evidence>
<dbReference type="InterPro" id="IPR013332">
    <property type="entry name" value="KPR_N"/>
</dbReference>
<organism evidence="14 15">
    <name type="scientific">Sulfitobacter sediminilitoris</name>
    <dbReference type="NCBI Taxonomy" id="2698830"/>
    <lineage>
        <taxon>Bacteria</taxon>
        <taxon>Pseudomonadati</taxon>
        <taxon>Pseudomonadota</taxon>
        <taxon>Alphaproteobacteria</taxon>
        <taxon>Rhodobacterales</taxon>
        <taxon>Roseobacteraceae</taxon>
        <taxon>Sulfitobacter</taxon>
    </lineage>
</organism>
<dbReference type="AlphaFoldDB" id="A0A6P0CD60"/>
<dbReference type="InterPro" id="IPR013752">
    <property type="entry name" value="KPA_reductase"/>
</dbReference>
<comment type="function">
    <text evidence="10">Catalyzes the NADPH-dependent reduction of ketopantoate into pantoic acid.</text>
</comment>
<evidence type="ECO:0000256" key="7">
    <source>
        <dbReference type="ARBA" id="ARBA00023002"/>
    </source>
</evidence>
<name>A0A6P0CD60_9RHOB</name>
<feature type="domain" description="Ketopantoate reductase N-terminal" evidence="12">
    <location>
        <begin position="7"/>
        <end position="156"/>
    </location>
</feature>
<evidence type="ECO:0000256" key="10">
    <source>
        <dbReference type="RuleBase" id="RU362068"/>
    </source>
</evidence>
<dbReference type="Gene3D" id="1.10.1040.10">
    <property type="entry name" value="N-(1-d-carboxylethyl)-l-norvaline Dehydrogenase, domain 2"/>
    <property type="match status" value="1"/>
</dbReference>
<dbReference type="Pfam" id="PF02558">
    <property type="entry name" value="ApbA"/>
    <property type="match status" value="1"/>
</dbReference>
<protein>
    <recommendedName>
        <fullName evidence="4 10">2-dehydropantoate 2-reductase</fullName>
        <ecNumber evidence="3 10">1.1.1.169</ecNumber>
    </recommendedName>
    <alternativeName>
        <fullName evidence="8 10">Ketopantoate reductase</fullName>
    </alternativeName>
</protein>
<dbReference type="Pfam" id="PF08546">
    <property type="entry name" value="ApbA_C"/>
    <property type="match status" value="1"/>
</dbReference>
<dbReference type="GO" id="GO:0050661">
    <property type="term" value="F:NADP binding"/>
    <property type="evidence" value="ECO:0007669"/>
    <property type="project" value="TreeGrafter"/>
</dbReference>
<evidence type="ECO:0000259" key="12">
    <source>
        <dbReference type="Pfam" id="PF02558"/>
    </source>
</evidence>
<dbReference type="Proteomes" id="UP000468591">
    <property type="component" value="Unassembled WGS sequence"/>
</dbReference>
<dbReference type="GO" id="GO:0005737">
    <property type="term" value="C:cytoplasm"/>
    <property type="evidence" value="ECO:0007669"/>
    <property type="project" value="TreeGrafter"/>
</dbReference>
<evidence type="ECO:0000256" key="8">
    <source>
        <dbReference type="ARBA" id="ARBA00032024"/>
    </source>
</evidence>
<dbReference type="InterPro" id="IPR036291">
    <property type="entry name" value="NAD(P)-bd_dom_sf"/>
</dbReference>
<dbReference type="UniPathway" id="UPA00028">
    <property type="reaction ID" value="UER00004"/>
</dbReference>
<dbReference type="InterPro" id="IPR050838">
    <property type="entry name" value="Ketopantoate_reductase"/>
</dbReference>
<feature type="transmembrane region" description="Helical" evidence="11">
    <location>
        <begin position="6"/>
        <end position="27"/>
    </location>
</feature>
<keyword evidence="7 10" id="KW-0560">Oxidoreductase</keyword>
<dbReference type="InterPro" id="IPR003710">
    <property type="entry name" value="ApbA"/>
</dbReference>
<keyword evidence="5 10" id="KW-0566">Pantothenate biosynthesis</keyword>
<comment type="pathway">
    <text evidence="1 10">Cofactor biosynthesis; (R)-pantothenate biosynthesis; (R)-pantoate from 3-methyl-2-oxobutanoate: step 2/2.</text>
</comment>
<dbReference type="InterPro" id="IPR013328">
    <property type="entry name" value="6PGD_dom2"/>
</dbReference>
<reference evidence="14 15" key="1">
    <citation type="submission" date="2020-01" db="EMBL/GenBank/DDBJ databases">
        <title>Sulfitobacter sediminilitoris sp. nov., isolated from a tidal flat.</title>
        <authorList>
            <person name="Park S."/>
            <person name="Yoon J.-H."/>
        </authorList>
    </citation>
    <scope>NUCLEOTIDE SEQUENCE [LARGE SCALE GENOMIC DNA]</scope>
    <source>
        <strain evidence="14 15">JBTF-M27</strain>
    </source>
</reference>
<dbReference type="GO" id="GO:0015940">
    <property type="term" value="P:pantothenate biosynthetic process"/>
    <property type="evidence" value="ECO:0007669"/>
    <property type="project" value="UniProtKB-UniPathway"/>
</dbReference>
<keyword evidence="15" id="KW-1185">Reference proteome</keyword>
<comment type="similarity">
    <text evidence="2 10">Belongs to the ketopantoate reductase family.</text>
</comment>
<dbReference type="Gene3D" id="3.40.50.720">
    <property type="entry name" value="NAD(P)-binding Rossmann-like Domain"/>
    <property type="match status" value="1"/>
</dbReference>
<dbReference type="SUPFAM" id="SSF51735">
    <property type="entry name" value="NAD(P)-binding Rossmann-fold domains"/>
    <property type="match status" value="1"/>
</dbReference>
<dbReference type="PANTHER" id="PTHR43765:SF2">
    <property type="entry name" value="2-DEHYDROPANTOATE 2-REDUCTASE"/>
    <property type="match status" value="1"/>
</dbReference>
<dbReference type="GO" id="GO:0008677">
    <property type="term" value="F:2-dehydropantoate 2-reductase activity"/>
    <property type="evidence" value="ECO:0007669"/>
    <property type="project" value="UniProtKB-EC"/>
</dbReference>
<evidence type="ECO:0000256" key="4">
    <source>
        <dbReference type="ARBA" id="ARBA00019465"/>
    </source>
</evidence>
<evidence type="ECO:0000313" key="15">
    <source>
        <dbReference type="Proteomes" id="UP000468591"/>
    </source>
</evidence>
<dbReference type="EMBL" id="JAABNT010000004">
    <property type="protein sequence ID" value="NEK22334.1"/>
    <property type="molecule type" value="Genomic_DNA"/>
</dbReference>
<keyword evidence="11" id="KW-0472">Membrane</keyword>
<keyword evidence="6 10" id="KW-0521">NADP</keyword>
<sequence length="341" mass="36323">MDSDPHIVVAGAGSIGCFVGGLLAAAGRNVTLLVRPRIAAEIRAHGLTLTDLDGMAVQVRADAIGLSEDPACMEEADVVLVTVKSRSTDALGREIAQYAPRHAPVVSLQNGVTNAEVLRKRLPGRDVRAGMVAFNVVPMGQGCYHRAVEGDVVVEAGPGDLAAVMQAPGLECVESRDIESVQWGKFLMNLNNALNALSGLPLQEQLKNRGWRRLMADQWAEAYSVLKACGIKPKSFTPVPVGALPLVLRLPNAIFLRLASAMLKIDPQARASMSYDLMEGRPTEIDALQGMVVRKGAEAGVPTPINAMVVDVMKTAELAEEGLPNLTPESLRAELSQNRPS</sequence>
<evidence type="ECO:0000256" key="11">
    <source>
        <dbReference type="SAM" id="Phobius"/>
    </source>
</evidence>
<evidence type="ECO:0000256" key="2">
    <source>
        <dbReference type="ARBA" id="ARBA00007870"/>
    </source>
</evidence>
<dbReference type="SUPFAM" id="SSF48179">
    <property type="entry name" value="6-phosphogluconate dehydrogenase C-terminal domain-like"/>
    <property type="match status" value="1"/>
</dbReference>
<dbReference type="PANTHER" id="PTHR43765">
    <property type="entry name" value="2-DEHYDROPANTOATE 2-REDUCTASE-RELATED"/>
    <property type="match status" value="1"/>
</dbReference>
<gene>
    <name evidence="14" type="ORF">GV827_07975</name>
</gene>
<comment type="catalytic activity">
    <reaction evidence="9 10">
        <text>(R)-pantoate + NADP(+) = 2-dehydropantoate + NADPH + H(+)</text>
        <dbReference type="Rhea" id="RHEA:16233"/>
        <dbReference type="ChEBI" id="CHEBI:11561"/>
        <dbReference type="ChEBI" id="CHEBI:15378"/>
        <dbReference type="ChEBI" id="CHEBI:15980"/>
        <dbReference type="ChEBI" id="CHEBI:57783"/>
        <dbReference type="ChEBI" id="CHEBI:58349"/>
        <dbReference type="EC" id="1.1.1.169"/>
    </reaction>
</comment>
<evidence type="ECO:0000256" key="3">
    <source>
        <dbReference type="ARBA" id="ARBA00013014"/>
    </source>
</evidence>
<accession>A0A6P0CD60</accession>
<dbReference type="NCBIfam" id="TIGR00745">
    <property type="entry name" value="apbA_panE"/>
    <property type="match status" value="1"/>
</dbReference>
<evidence type="ECO:0000259" key="13">
    <source>
        <dbReference type="Pfam" id="PF08546"/>
    </source>
</evidence>
<comment type="caution">
    <text evidence="14">The sequence shown here is derived from an EMBL/GenBank/DDBJ whole genome shotgun (WGS) entry which is preliminary data.</text>
</comment>
<evidence type="ECO:0000256" key="1">
    <source>
        <dbReference type="ARBA" id="ARBA00004994"/>
    </source>
</evidence>
<keyword evidence="11" id="KW-0812">Transmembrane</keyword>
<feature type="domain" description="Ketopantoate reductase C-terminal" evidence="13">
    <location>
        <begin position="177"/>
        <end position="315"/>
    </location>
</feature>